<gene>
    <name evidence="1" type="ORF">MANES_02G015825v8</name>
</gene>
<keyword evidence="2" id="KW-1185">Reference proteome</keyword>
<dbReference type="EMBL" id="CM004388">
    <property type="protein sequence ID" value="KAG8659106.1"/>
    <property type="molecule type" value="Genomic_DNA"/>
</dbReference>
<comment type="caution">
    <text evidence="1">The sequence shown here is derived from an EMBL/GenBank/DDBJ whole genome shotgun (WGS) entry which is preliminary data.</text>
</comment>
<dbReference type="Proteomes" id="UP000091857">
    <property type="component" value="Chromosome 2"/>
</dbReference>
<organism evidence="1 2">
    <name type="scientific">Manihot esculenta</name>
    <name type="common">Cassava</name>
    <name type="synonym">Jatropha manihot</name>
    <dbReference type="NCBI Taxonomy" id="3983"/>
    <lineage>
        <taxon>Eukaryota</taxon>
        <taxon>Viridiplantae</taxon>
        <taxon>Streptophyta</taxon>
        <taxon>Embryophyta</taxon>
        <taxon>Tracheophyta</taxon>
        <taxon>Spermatophyta</taxon>
        <taxon>Magnoliopsida</taxon>
        <taxon>eudicotyledons</taxon>
        <taxon>Gunneridae</taxon>
        <taxon>Pentapetalae</taxon>
        <taxon>rosids</taxon>
        <taxon>fabids</taxon>
        <taxon>Malpighiales</taxon>
        <taxon>Euphorbiaceae</taxon>
        <taxon>Crotonoideae</taxon>
        <taxon>Manihoteae</taxon>
        <taxon>Manihot</taxon>
    </lineage>
</organism>
<evidence type="ECO:0000313" key="1">
    <source>
        <dbReference type="EMBL" id="KAG8659106.1"/>
    </source>
</evidence>
<name>A0ACB7I426_MANES</name>
<proteinExistence type="predicted"/>
<accession>A0ACB7I426</accession>
<reference evidence="2" key="1">
    <citation type="journal article" date="2016" name="Nat. Biotechnol.">
        <title>Sequencing wild and cultivated cassava and related species reveals extensive interspecific hybridization and genetic diversity.</title>
        <authorList>
            <person name="Bredeson J.V."/>
            <person name="Lyons J.B."/>
            <person name="Prochnik S.E."/>
            <person name="Wu G.A."/>
            <person name="Ha C.M."/>
            <person name="Edsinger-Gonzales E."/>
            <person name="Grimwood J."/>
            <person name="Schmutz J."/>
            <person name="Rabbi I.Y."/>
            <person name="Egesi C."/>
            <person name="Nauluvula P."/>
            <person name="Lebot V."/>
            <person name="Ndunguru J."/>
            <person name="Mkamilo G."/>
            <person name="Bart R.S."/>
            <person name="Setter T.L."/>
            <person name="Gleadow R.M."/>
            <person name="Kulakow P."/>
            <person name="Ferguson M.E."/>
            <person name="Rounsley S."/>
            <person name="Rokhsar D.S."/>
        </authorList>
    </citation>
    <scope>NUCLEOTIDE SEQUENCE [LARGE SCALE GENOMIC DNA]</scope>
    <source>
        <strain evidence="2">cv. AM560-2</strain>
    </source>
</reference>
<protein>
    <submittedName>
        <fullName evidence="1">Uncharacterized protein</fullName>
    </submittedName>
</protein>
<sequence>MEAFSLLKYWRGGGGAVVVGPGDSGVNSRATTIVTAVSQNAVETDDDDDDDGPFFDLEFAVPDDDEGEEDGHDKKVSNGDVSEEENDDNDDEDGEDTDGETEFNFTLSSGSSNDRVDQNLTLSPSDDLFFKGKLVPIEPSSLVLNGLEPNSKPQFPVSFLKSATKLRVFMLGFKKSKMNATEKAAEVNESAASPSPKQQQQKQAEKGEEATKQNKFFTVKFKVEEVPIVSLFTRENSKSTKSSQKQNNTEDASAAASDEKRFSKDVMQRYLKKMKPLYIRVSKRYAEKLRFSGQLSLGSGLKASAPSPPPPPSTVASAQKTSPPKSTTSAEKSQPETESTEAPPASNAKSVRQGNLPAGLRIVCKHLGKSRSASSAVAAAPTAPVMSRRRDDSLLQQQDGIQSAILHCKRSFNASRDSDSTLLSRSVSDPSYEKSQELSRKSSGEGKFSLSENLTILK</sequence>
<evidence type="ECO:0000313" key="2">
    <source>
        <dbReference type="Proteomes" id="UP000091857"/>
    </source>
</evidence>